<dbReference type="Gene3D" id="1.10.3720.10">
    <property type="entry name" value="MetI-like"/>
    <property type="match status" value="1"/>
</dbReference>
<keyword evidence="6 7" id="KW-0472">Membrane</keyword>
<feature type="transmembrane region" description="Helical" evidence="7">
    <location>
        <begin position="134"/>
        <end position="157"/>
    </location>
</feature>
<dbReference type="OrthoDB" id="9778910at2"/>
<accession>A0A5N0UQB4</accession>
<protein>
    <submittedName>
        <fullName evidence="9">ABC transporter permease</fullName>
    </submittedName>
</protein>
<keyword evidence="3" id="KW-1003">Cell membrane</keyword>
<comment type="subcellular location">
    <subcellularLocation>
        <location evidence="1 7">Cell membrane</location>
        <topology evidence="1 7">Multi-pass membrane protein</topology>
    </subcellularLocation>
</comment>
<feature type="domain" description="ABC transmembrane type-1" evidence="8">
    <location>
        <begin position="95"/>
        <end position="304"/>
    </location>
</feature>
<evidence type="ECO:0000256" key="4">
    <source>
        <dbReference type="ARBA" id="ARBA00022692"/>
    </source>
</evidence>
<organism evidence="9 10">
    <name type="scientific">Amycolatopsis acidicola</name>
    <dbReference type="NCBI Taxonomy" id="2596893"/>
    <lineage>
        <taxon>Bacteria</taxon>
        <taxon>Bacillati</taxon>
        <taxon>Actinomycetota</taxon>
        <taxon>Actinomycetes</taxon>
        <taxon>Pseudonocardiales</taxon>
        <taxon>Pseudonocardiaceae</taxon>
        <taxon>Amycolatopsis</taxon>
    </lineage>
</organism>
<dbReference type="PROSITE" id="PS50928">
    <property type="entry name" value="ABC_TM1"/>
    <property type="match status" value="1"/>
</dbReference>
<dbReference type="Pfam" id="PF19300">
    <property type="entry name" value="BPD_transp_1_N"/>
    <property type="match status" value="1"/>
</dbReference>
<dbReference type="EMBL" id="VMNW02000076">
    <property type="protein sequence ID" value="KAA9153449.1"/>
    <property type="molecule type" value="Genomic_DNA"/>
</dbReference>
<keyword evidence="5 7" id="KW-1133">Transmembrane helix</keyword>
<dbReference type="InterPro" id="IPR000515">
    <property type="entry name" value="MetI-like"/>
</dbReference>
<evidence type="ECO:0000259" key="8">
    <source>
        <dbReference type="PROSITE" id="PS50928"/>
    </source>
</evidence>
<dbReference type="GO" id="GO:0055085">
    <property type="term" value="P:transmembrane transport"/>
    <property type="evidence" value="ECO:0007669"/>
    <property type="project" value="InterPro"/>
</dbReference>
<feature type="transmembrane region" description="Helical" evidence="7">
    <location>
        <begin position="177"/>
        <end position="197"/>
    </location>
</feature>
<comment type="similarity">
    <text evidence="7">Belongs to the binding-protein-dependent transport system permease family.</text>
</comment>
<evidence type="ECO:0000313" key="9">
    <source>
        <dbReference type="EMBL" id="KAA9153449.1"/>
    </source>
</evidence>
<evidence type="ECO:0000256" key="6">
    <source>
        <dbReference type="ARBA" id="ARBA00023136"/>
    </source>
</evidence>
<comment type="caution">
    <text evidence="9">The sequence shown here is derived from an EMBL/GenBank/DDBJ whole genome shotgun (WGS) entry which is preliminary data.</text>
</comment>
<evidence type="ECO:0000256" key="5">
    <source>
        <dbReference type="ARBA" id="ARBA00022989"/>
    </source>
</evidence>
<dbReference type="CDD" id="cd06261">
    <property type="entry name" value="TM_PBP2"/>
    <property type="match status" value="1"/>
</dbReference>
<keyword evidence="2 7" id="KW-0813">Transport</keyword>
<sequence length="314" mass="32404">MGKLVLRRLLVIVPVLFLVSILAFSLVQLVPGDPAVTLAGDSPSPAQVAAIRTALGLDQPLVVQYVHWLGSVLSGDFGRSLASSQPVLDAIAQRLPATLSLILGAFVVAVVLGGLLGIVAGARRGGWPDRVASFFSAISLAAPSYVVGLVLIVVVATELRLLPSAGYVPAARGAGPWFQHLVLPSIALGLVPAAILARQLRGSLAGVLEQDYTRTAIAKGLPGRVVVLKHALKNAAIPGVTALGTQLAVVIGSTVVIEQIFGIQGLGALAYNAALQRDLPVVQGVVLISAIAVQLINLAVDLAYGWLNPKLRKG</sequence>
<evidence type="ECO:0000256" key="3">
    <source>
        <dbReference type="ARBA" id="ARBA00022475"/>
    </source>
</evidence>
<reference evidence="9" key="1">
    <citation type="submission" date="2019-09" db="EMBL/GenBank/DDBJ databases">
        <authorList>
            <person name="Teo W.F.A."/>
            <person name="Duangmal K."/>
        </authorList>
    </citation>
    <scope>NUCLEOTIDE SEQUENCE [LARGE SCALE GENOMIC DNA]</scope>
    <source>
        <strain evidence="9">K81G1</strain>
    </source>
</reference>
<dbReference type="Proteomes" id="UP000319769">
    <property type="component" value="Unassembled WGS sequence"/>
</dbReference>
<dbReference type="InterPro" id="IPR035906">
    <property type="entry name" value="MetI-like_sf"/>
</dbReference>
<dbReference type="PANTHER" id="PTHR43163">
    <property type="entry name" value="DIPEPTIDE TRANSPORT SYSTEM PERMEASE PROTEIN DPPB-RELATED"/>
    <property type="match status" value="1"/>
</dbReference>
<dbReference type="PANTHER" id="PTHR43163:SF6">
    <property type="entry name" value="DIPEPTIDE TRANSPORT SYSTEM PERMEASE PROTEIN DPPB-RELATED"/>
    <property type="match status" value="1"/>
</dbReference>
<keyword evidence="10" id="KW-1185">Reference proteome</keyword>
<gene>
    <name evidence="9" type="ORF">FPZ12_034465</name>
</gene>
<dbReference type="InterPro" id="IPR045621">
    <property type="entry name" value="BPD_transp_1_N"/>
</dbReference>
<feature type="transmembrane region" description="Helical" evidence="7">
    <location>
        <begin position="101"/>
        <end position="122"/>
    </location>
</feature>
<proteinExistence type="inferred from homology"/>
<dbReference type="GO" id="GO:0005886">
    <property type="term" value="C:plasma membrane"/>
    <property type="evidence" value="ECO:0007669"/>
    <property type="project" value="UniProtKB-SubCell"/>
</dbReference>
<dbReference type="Pfam" id="PF00528">
    <property type="entry name" value="BPD_transp_1"/>
    <property type="match status" value="1"/>
</dbReference>
<dbReference type="SUPFAM" id="SSF161098">
    <property type="entry name" value="MetI-like"/>
    <property type="match status" value="1"/>
</dbReference>
<evidence type="ECO:0000256" key="2">
    <source>
        <dbReference type="ARBA" id="ARBA00022448"/>
    </source>
</evidence>
<evidence type="ECO:0000313" key="10">
    <source>
        <dbReference type="Proteomes" id="UP000319769"/>
    </source>
</evidence>
<name>A0A5N0UQB4_9PSEU</name>
<feature type="transmembrane region" description="Helical" evidence="7">
    <location>
        <begin position="285"/>
        <end position="307"/>
    </location>
</feature>
<dbReference type="AlphaFoldDB" id="A0A5N0UQB4"/>
<evidence type="ECO:0000256" key="7">
    <source>
        <dbReference type="RuleBase" id="RU363032"/>
    </source>
</evidence>
<evidence type="ECO:0000256" key="1">
    <source>
        <dbReference type="ARBA" id="ARBA00004651"/>
    </source>
</evidence>
<dbReference type="RefSeq" id="WP_144756477.1">
    <property type="nucleotide sequence ID" value="NZ_VMNW02000076.1"/>
</dbReference>
<keyword evidence="4 7" id="KW-0812">Transmembrane</keyword>